<name>A0AAN6PJT4_9PEZI</name>
<evidence type="ECO:0000259" key="18">
    <source>
        <dbReference type="Pfam" id="PF05199"/>
    </source>
</evidence>
<proteinExistence type="inferred from homology"/>
<feature type="compositionally biased region" description="Polar residues" evidence="16">
    <location>
        <begin position="1"/>
        <end position="17"/>
    </location>
</feature>
<keyword evidence="3" id="KW-0153">Cholesterol metabolism</keyword>
<dbReference type="Proteomes" id="UP001303115">
    <property type="component" value="Unassembled WGS sequence"/>
</dbReference>
<dbReference type="EC" id="5.3.3.1" evidence="11"/>
<feature type="compositionally biased region" description="Basic and acidic residues" evidence="16">
    <location>
        <begin position="89"/>
        <end position="107"/>
    </location>
</feature>
<dbReference type="EMBL" id="MU854391">
    <property type="protein sequence ID" value="KAK4039820.1"/>
    <property type="molecule type" value="Genomic_DNA"/>
</dbReference>
<keyword evidence="8" id="KW-1207">Sterol metabolism</keyword>
<keyword evidence="10" id="KW-0413">Isomerase</keyword>
<dbReference type="Gene3D" id="3.40.50.1820">
    <property type="entry name" value="alpha/beta hydrolase"/>
    <property type="match status" value="1"/>
</dbReference>
<dbReference type="PANTHER" id="PTHR47470:SF1">
    <property type="entry name" value="FAD-DEPENDENT OXIDOREDUCTASE 2 FAD BINDING DOMAIN-CONTAINING PROTEIN"/>
    <property type="match status" value="1"/>
</dbReference>
<gene>
    <name evidence="19" type="ORF">C8A01DRAFT_36199</name>
</gene>
<feature type="compositionally biased region" description="Polar residues" evidence="16">
    <location>
        <begin position="71"/>
        <end position="88"/>
    </location>
</feature>
<sequence>MDKSSSHNPTESLQVNGPLSPPLTPALNSNSNAMGIMDGTSNSFLSTRPVSPDPSVSSSSGSRPSPRPASTFTIPSYTSSQPTISSPDLTREESRPLPAYRLDEHEHRQHHHPAPQPSTRSKPRTYTDGRQDAAFPRLSKPVELLRSSYDVVVIGSGYGGGVAASRMARTGQSVCLLERGREKWPGEYPAGTVDAVKELHYSGTLAPGWMKGTAVEGGDPTGLFHLVMGRGQSAVVGNGLGGTSLINANVFMEADKETLAMKAWPPEIRENVDGLDKYYKKVEDVLDPQEYPAEWPELPKAKLLQKQAELMGLGHKFKKVRQTTRFSNGPNSCGVEMSPSALTGQDTTGVNDGSKNTTLVTYIADAWNWGAEIFCECEVRYVEKATNDEGYRVYFAWHGRNRGLFKANLHGDLMWVHAKKAVFLGAGAIASTEILLRSKAMGLQMSDMVGQNMSGNGDMLAFGYNTDETANAVGRECPSPYNPIGPTITSVIDCREGNDNPLDGFVLEEGAIPHALAHLFQAMLDLMPGKIQPKNDTIVERTQAALARYGSRFLGPYFKNGAVERTQIYLVMSHDSNQAVLSLKDDKPMLEFLGVSRSHHVKKLNKLLERATEVVGGTLVQSPFYELLGQQITVHPIGGACMARDNTGRTGVTNHLGQVFTGRGDETYDGLIVTDGSVIPTALGANPFATIAALAERSVEAYAASKDLTISQEKNDILNLLGEPQHAPRRCRPRQKREQVKALEEQESISVANKVIRTARELSASGIGFTEVMSGFIHNDRDLVEDNRETYELAHRMAKSLCESARFFLSVQAFNTQDLVKHSQHRGMLTGTFVCPAIPGSPFMVQRGEFNLFILNNKAPGTRNLTYDFDMTGVNGRKLHFHGYKVVDSSVALAPFQFWKATSTLYVTVSEHVPGMCADLDDEEAWRQGAVVAKGIMHIQPADFLSQINTMMPTGGNLIKKAVSAASFLTYFTRKSLSLFLSPLTPLQYPTKTFSGFINNTPPTQSVDIVASDGVSSRMHIWEPTHIPGNDPKNIRNLFMIPGASVDHQIFALPTIPYNAVNYFTRAGYRVFITVHRISQIMTAGSNWTTYDARLDLRACLEHIRATQGPDKIYTIAHCMGSVAFASGLLDGTIPASWILGITCSQVFMNPVWGPTNMAKVMAGPLPLDRLYSLFAGSWFSCSTSHNDTLVQHAVNQLLRLYPQARREMCNNAACHRTSLVFGRCWNHANLNEATHRQMDRFFGGVNMRQLNLLMKMGYEGHVMGNAPLYERLTTPENVARLKGIPMLLFVGRDNAVLSPEATERTYETLCDAFEEGEYKRKVVPGYGHLDGWMGRNAWKDVYPFVREEVDRVTRGEEYEFEEPEDRFKAMVHGGELLY</sequence>
<keyword evidence="6" id="KW-0560">Oxidoreductase</keyword>
<evidence type="ECO:0000256" key="15">
    <source>
        <dbReference type="ARBA" id="ARBA00049778"/>
    </source>
</evidence>
<organism evidence="19 20">
    <name type="scientific">Parachaetomium inaequale</name>
    <dbReference type="NCBI Taxonomy" id="2588326"/>
    <lineage>
        <taxon>Eukaryota</taxon>
        <taxon>Fungi</taxon>
        <taxon>Dikarya</taxon>
        <taxon>Ascomycota</taxon>
        <taxon>Pezizomycotina</taxon>
        <taxon>Sordariomycetes</taxon>
        <taxon>Sordariomycetidae</taxon>
        <taxon>Sordariales</taxon>
        <taxon>Chaetomiaceae</taxon>
        <taxon>Parachaetomium</taxon>
    </lineage>
</organism>
<evidence type="ECO:0000256" key="11">
    <source>
        <dbReference type="ARBA" id="ARBA00038856"/>
    </source>
</evidence>
<reference evidence="20" key="1">
    <citation type="journal article" date="2023" name="Mol. Phylogenet. Evol.">
        <title>Genome-scale phylogeny and comparative genomics of the fungal order Sordariales.</title>
        <authorList>
            <person name="Hensen N."/>
            <person name="Bonometti L."/>
            <person name="Westerberg I."/>
            <person name="Brannstrom I.O."/>
            <person name="Guillou S."/>
            <person name="Cros-Aarteil S."/>
            <person name="Calhoun S."/>
            <person name="Haridas S."/>
            <person name="Kuo A."/>
            <person name="Mondo S."/>
            <person name="Pangilinan J."/>
            <person name="Riley R."/>
            <person name="LaButti K."/>
            <person name="Andreopoulos B."/>
            <person name="Lipzen A."/>
            <person name="Chen C."/>
            <person name="Yan M."/>
            <person name="Daum C."/>
            <person name="Ng V."/>
            <person name="Clum A."/>
            <person name="Steindorff A."/>
            <person name="Ohm R.A."/>
            <person name="Martin F."/>
            <person name="Silar P."/>
            <person name="Natvig D.O."/>
            <person name="Lalanne C."/>
            <person name="Gautier V."/>
            <person name="Ament-Velasquez S.L."/>
            <person name="Kruys A."/>
            <person name="Hutchinson M.I."/>
            <person name="Powell A.J."/>
            <person name="Barry K."/>
            <person name="Miller A.N."/>
            <person name="Grigoriev I.V."/>
            <person name="Debuchy R."/>
            <person name="Gladieux P."/>
            <person name="Hiltunen Thoren M."/>
            <person name="Johannesson H."/>
        </authorList>
    </citation>
    <scope>NUCLEOTIDE SEQUENCE [LARGE SCALE GENOMIC DNA]</scope>
    <source>
        <strain evidence="20">CBS 284.82</strain>
    </source>
</reference>
<dbReference type="SUPFAM" id="SSF53474">
    <property type="entry name" value="alpha/beta-Hydrolases"/>
    <property type="match status" value="1"/>
</dbReference>
<feature type="domain" description="Glucose-methanol-choline oxidoreductase N-terminal" evidence="17">
    <location>
        <begin position="223"/>
        <end position="453"/>
    </location>
</feature>
<evidence type="ECO:0000256" key="1">
    <source>
        <dbReference type="ARBA" id="ARBA00001974"/>
    </source>
</evidence>
<evidence type="ECO:0000256" key="9">
    <source>
        <dbReference type="ARBA" id="ARBA00023221"/>
    </source>
</evidence>
<feature type="region of interest" description="Disordered" evidence="16">
    <location>
        <begin position="1"/>
        <end position="134"/>
    </location>
</feature>
<evidence type="ECO:0000259" key="17">
    <source>
        <dbReference type="Pfam" id="PF00732"/>
    </source>
</evidence>
<feature type="compositionally biased region" description="Polar residues" evidence="16">
    <location>
        <begin position="26"/>
        <end position="45"/>
    </location>
</feature>
<evidence type="ECO:0000256" key="14">
    <source>
        <dbReference type="ARBA" id="ARBA00049744"/>
    </source>
</evidence>
<evidence type="ECO:0000256" key="12">
    <source>
        <dbReference type="ARBA" id="ARBA00049645"/>
    </source>
</evidence>
<comment type="caution">
    <text evidence="19">The sequence shown here is derived from an EMBL/GenBank/DDBJ whole genome shotgun (WGS) entry which is preliminary data.</text>
</comment>
<evidence type="ECO:0000256" key="16">
    <source>
        <dbReference type="SAM" id="MobiDB-lite"/>
    </source>
</evidence>
<dbReference type="Gene3D" id="3.50.50.60">
    <property type="entry name" value="FAD/NAD(P)-binding domain"/>
    <property type="match status" value="3"/>
</dbReference>
<dbReference type="Pfam" id="PF00732">
    <property type="entry name" value="GMC_oxred_N"/>
    <property type="match status" value="1"/>
</dbReference>
<feature type="domain" description="Glucose-methanol-choline oxidoreductase C-terminal" evidence="18">
    <location>
        <begin position="633"/>
        <end position="695"/>
    </location>
</feature>
<dbReference type="InterPro" id="IPR007867">
    <property type="entry name" value="GMC_OxRtase_C"/>
</dbReference>
<keyword evidence="9" id="KW-0753">Steroid metabolism</keyword>
<evidence type="ECO:0000256" key="4">
    <source>
        <dbReference type="ARBA" id="ARBA00022630"/>
    </source>
</evidence>
<keyword evidence="7" id="KW-0443">Lipid metabolism</keyword>
<dbReference type="GO" id="GO:0008203">
    <property type="term" value="P:cholesterol metabolic process"/>
    <property type="evidence" value="ECO:0007669"/>
    <property type="project" value="UniProtKB-KW"/>
</dbReference>
<evidence type="ECO:0000313" key="19">
    <source>
        <dbReference type="EMBL" id="KAK4039820.1"/>
    </source>
</evidence>
<comment type="similarity">
    <text evidence="2">Belongs to the GMC oxidoreductase family.</text>
</comment>
<accession>A0AAN6PJT4</accession>
<dbReference type="Pfam" id="PF05199">
    <property type="entry name" value="GMC_oxred_C"/>
    <property type="match status" value="1"/>
</dbReference>
<evidence type="ECO:0000256" key="2">
    <source>
        <dbReference type="ARBA" id="ARBA00010790"/>
    </source>
</evidence>
<keyword evidence="4" id="KW-0285">Flavoprotein</keyword>
<dbReference type="SUPFAM" id="SSF51905">
    <property type="entry name" value="FAD/NAD(P)-binding domain"/>
    <property type="match status" value="1"/>
</dbReference>
<dbReference type="GO" id="GO:0004769">
    <property type="term" value="F:steroid Delta-isomerase activity"/>
    <property type="evidence" value="ECO:0007669"/>
    <property type="project" value="UniProtKB-EC"/>
</dbReference>
<dbReference type="InterPro" id="IPR052542">
    <property type="entry name" value="Cholesterol_Oxidase"/>
</dbReference>
<evidence type="ECO:0000256" key="8">
    <source>
        <dbReference type="ARBA" id="ARBA00023166"/>
    </source>
</evidence>
<dbReference type="InterPro" id="IPR029058">
    <property type="entry name" value="AB_hydrolase_fold"/>
</dbReference>
<comment type="pathway">
    <text evidence="12">Steroid metabolism; cholesterol degradation.</text>
</comment>
<dbReference type="InterPro" id="IPR000172">
    <property type="entry name" value="GMC_OxRdtase_N"/>
</dbReference>
<evidence type="ECO:0000256" key="7">
    <source>
        <dbReference type="ARBA" id="ARBA00023098"/>
    </source>
</evidence>
<dbReference type="EC" id="1.1.3.6" evidence="13"/>
<keyword evidence="20" id="KW-1185">Reference proteome</keyword>
<protein>
    <recommendedName>
        <fullName evidence="14">Cholesterol oxidase</fullName>
        <ecNumber evidence="13">1.1.3.6</ecNumber>
        <ecNumber evidence="11">5.3.3.1</ecNumber>
    </recommendedName>
    <alternativeName>
        <fullName evidence="15">Cholesterol isomerase</fullName>
    </alternativeName>
</protein>
<comment type="cofactor">
    <cofactor evidence="1">
        <name>FAD</name>
        <dbReference type="ChEBI" id="CHEBI:57692"/>
    </cofactor>
</comment>
<evidence type="ECO:0000256" key="5">
    <source>
        <dbReference type="ARBA" id="ARBA00022827"/>
    </source>
</evidence>
<evidence type="ECO:0000313" key="20">
    <source>
        <dbReference type="Proteomes" id="UP001303115"/>
    </source>
</evidence>
<dbReference type="GO" id="GO:0050660">
    <property type="term" value="F:flavin adenine dinucleotide binding"/>
    <property type="evidence" value="ECO:0007669"/>
    <property type="project" value="InterPro"/>
</dbReference>
<dbReference type="GO" id="GO:0016995">
    <property type="term" value="F:cholesterol oxidase activity"/>
    <property type="evidence" value="ECO:0007669"/>
    <property type="project" value="UniProtKB-EC"/>
</dbReference>
<evidence type="ECO:0000256" key="3">
    <source>
        <dbReference type="ARBA" id="ARBA00022548"/>
    </source>
</evidence>
<keyword evidence="5" id="KW-0274">FAD</keyword>
<dbReference type="InterPro" id="IPR036188">
    <property type="entry name" value="FAD/NAD-bd_sf"/>
</dbReference>
<evidence type="ECO:0000256" key="13">
    <source>
        <dbReference type="ARBA" id="ARBA00049723"/>
    </source>
</evidence>
<dbReference type="PANTHER" id="PTHR47470">
    <property type="entry name" value="CHOLESTEROL OXIDASE"/>
    <property type="match status" value="1"/>
</dbReference>
<evidence type="ECO:0000256" key="10">
    <source>
        <dbReference type="ARBA" id="ARBA00023235"/>
    </source>
</evidence>
<evidence type="ECO:0000256" key="6">
    <source>
        <dbReference type="ARBA" id="ARBA00023002"/>
    </source>
</evidence>
<feature type="compositionally biased region" description="Low complexity" evidence="16">
    <location>
        <begin position="46"/>
        <end position="70"/>
    </location>
</feature>